<organism evidence="4 5">
    <name type="scientific">Lachancea dasiensis</name>
    <dbReference type="NCBI Taxonomy" id="1072105"/>
    <lineage>
        <taxon>Eukaryota</taxon>
        <taxon>Fungi</taxon>
        <taxon>Dikarya</taxon>
        <taxon>Ascomycota</taxon>
        <taxon>Saccharomycotina</taxon>
        <taxon>Saccharomycetes</taxon>
        <taxon>Saccharomycetales</taxon>
        <taxon>Saccharomycetaceae</taxon>
        <taxon>Lachancea</taxon>
    </lineage>
</organism>
<sequence>MTFMLRAVGDSTSEKERVLSVEPQAGFAVKTKVDSCASQELEIGVKYFINICHAAEVPSPDVPFEPSIVYPLIMANKWEIPIVTSAARQDQDKKGAVCYVSDCCVNTSCLEWARRNAQLKEILVEWCLESCELRQNIELNRTKLAFPKLRYKGSSIPTLEILREDLNSNSKDVASAERDAGPQSFLDMRRDLMESEYQLDSSTALPPLFPAPQTDRKLVEEIEPATTTRLKIGAYTEAKAPLNLDVSIGKALGHAWAKLKVVVHSELMAQRDYDVRYAASDNSLIVQTTKEHPKFQSQQIHIPLPQVIASSNVKLNVSFDQDSGKLHILI</sequence>
<evidence type="ECO:0000313" key="4">
    <source>
        <dbReference type="EMBL" id="SCU87881.1"/>
    </source>
</evidence>
<name>A0A1G4JCT8_9SACH</name>
<dbReference type="Pfam" id="PF18482">
    <property type="entry name" value="Pih1_fungal_CS"/>
    <property type="match status" value="1"/>
</dbReference>
<comment type="similarity">
    <text evidence="1">Belongs to the PIH1 family.</text>
</comment>
<proteinExistence type="inferred from homology"/>
<dbReference type="Proteomes" id="UP000190274">
    <property type="component" value="Chromosome E"/>
</dbReference>
<reference evidence="5" key="1">
    <citation type="submission" date="2016-03" db="EMBL/GenBank/DDBJ databases">
        <authorList>
            <person name="Devillers H."/>
        </authorList>
    </citation>
    <scope>NUCLEOTIDE SEQUENCE [LARGE SCALE GENOMIC DNA]</scope>
</reference>
<evidence type="ECO:0000259" key="3">
    <source>
        <dbReference type="Pfam" id="PF18482"/>
    </source>
</evidence>
<keyword evidence="5" id="KW-1185">Reference proteome</keyword>
<dbReference type="InterPro" id="IPR050734">
    <property type="entry name" value="PIH1/Kintoun_subfamily"/>
</dbReference>
<dbReference type="InterPro" id="IPR041441">
    <property type="entry name" value="Pih1_CS_Ascomycota"/>
</dbReference>
<feature type="domain" description="PIH1 N-terminal" evidence="2">
    <location>
        <begin position="14"/>
        <end position="164"/>
    </location>
</feature>
<dbReference type="STRING" id="1266660.A0A1G4JCT8"/>
<dbReference type="EMBL" id="LT598455">
    <property type="protein sequence ID" value="SCU87881.1"/>
    <property type="molecule type" value="Genomic_DNA"/>
</dbReference>
<protein>
    <submittedName>
        <fullName evidence="4">LADA_0E06766g1_1</fullName>
    </submittedName>
</protein>
<feature type="domain" description="Pih1 Ascomycota CS" evidence="3">
    <location>
        <begin position="243"/>
        <end position="329"/>
    </location>
</feature>
<dbReference type="GO" id="GO:0005737">
    <property type="term" value="C:cytoplasm"/>
    <property type="evidence" value="ECO:0007669"/>
    <property type="project" value="TreeGrafter"/>
</dbReference>
<dbReference type="InterPro" id="IPR012981">
    <property type="entry name" value="PIH1_N"/>
</dbReference>
<dbReference type="GO" id="GO:0006364">
    <property type="term" value="P:rRNA processing"/>
    <property type="evidence" value="ECO:0007669"/>
    <property type="project" value="EnsemblFungi"/>
</dbReference>
<dbReference type="PANTHER" id="PTHR22997:SF0">
    <property type="entry name" value="PIH1 DOMAIN-CONTAINING PROTEIN 1"/>
    <property type="match status" value="1"/>
</dbReference>
<dbReference type="GO" id="GO:0000492">
    <property type="term" value="P:box C/D snoRNP assembly"/>
    <property type="evidence" value="ECO:0007669"/>
    <property type="project" value="EnsemblFungi"/>
</dbReference>
<evidence type="ECO:0000256" key="1">
    <source>
        <dbReference type="ARBA" id="ARBA00008511"/>
    </source>
</evidence>
<accession>A0A1G4JCT8</accession>
<dbReference type="OrthoDB" id="5135119at2759"/>
<dbReference type="Pfam" id="PF08190">
    <property type="entry name" value="PIH1"/>
    <property type="match status" value="1"/>
</dbReference>
<evidence type="ECO:0000313" key="5">
    <source>
        <dbReference type="Proteomes" id="UP000190274"/>
    </source>
</evidence>
<dbReference type="AlphaFoldDB" id="A0A1G4JCT8"/>
<dbReference type="GO" id="GO:1990904">
    <property type="term" value="C:ribonucleoprotein complex"/>
    <property type="evidence" value="ECO:0007669"/>
    <property type="project" value="TreeGrafter"/>
</dbReference>
<gene>
    <name evidence="4" type="ORF">LADA_0E06766G</name>
</gene>
<dbReference type="GO" id="GO:0006457">
    <property type="term" value="P:protein folding"/>
    <property type="evidence" value="ECO:0007669"/>
    <property type="project" value="EnsemblFungi"/>
</dbReference>
<evidence type="ECO:0000259" key="2">
    <source>
        <dbReference type="Pfam" id="PF08190"/>
    </source>
</evidence>
<dbReference type="GO" id="GO:0097255">
    <property type="term" value="C:R2TP complex"/>
    <property type="evidence" value="ECO:0007669"/>
    <property type="project" value="EnsemblFungi"/>
</dbReference>
<dbReference type="PANTHER" id="PTHR22997">
    <property type="entry name" value="PIH1 DOMAIN-CONTAINING PROTEIN 1"/>
    <property type="match status" value="1"/>
</dbReference>